<keyword evidence="3" id="KW-1185">Reference proteome</keyword>
<dbReference type="PANTHER" id="PTHR43649">
    <property type="entry name" value="ARABINOSE-BINDING PROTEIN-RELATED"/>
    <property type="match status" value="1"/>
</dbReference>
<dbReference type="Pfam" id="PF01547">
    <property type="entry name" value="SBP_bac_1"/>
    <property type="match status" value="1"/>
</dbReference>
<comment type="caution">
    <text evidence="2">The sequence shown here is derived from an EMBL/GenBank/DDBJ whole genome shotgun (WGS) entry which is preliminary data.</text>
</comment>
<dbReference type="Proteomes" id="UP000307943">
    <property type="component" value="Unassembled WGS sequence"/>
</dbReference>
<sequence>MSNGTKRLFSKGLTLAVASSILLAACSTSKSDDTKTAEGGEKTINLTFAVETPKQEEIKAVWQEIVNGYAQKKPNVKIKLDYAPNDGDAFRTWLTTGLIGGTAPEIVPSRYTWTHEDLNKDLLVDLTAEYDKPNPYTDNKTWKDTFTPTILNEMKNPISAKLSGVALQTLAIRVFYNQDLFKKQGLQVPKTWTEFIDVQKKLKAAGVTPFAFANSKPGDNHLLWVTNLMTNQIAADKVKSYDWNQNRQLELNEIAGAVDQDTINLQAADWFGVMPIIKDWSQYFAKGYNGMNGDTAKEMFIRGDVAMVMAGNYELNTIQDSKARKFEFGTFALPYLTKKEHPNAAEKYYELGGYPDMVFTIPKKVTGDKLEASVDFLKYLSSPEVATVMGNKMYTATTLVGVKLPDHLQGFQFVGERILVNFYAAHISKKLNEDLVRIGQLYLEDSVPLDKYAAEMQKTLKNDMNDTMKLNNWTKDNQYGSKK</sequence>
<dbReference type="RefSeq" id="WP_139606095.1">
    <property type="nucleotide sequence ID" value="NZ_VDCQ01000059.1"/>
</dbReference>
<accession>A0A5C4T2E7</accession>
<dbReference type="Gene3D" id="3.40.190.10">
    <property type="entry name" value="Periplasmic binding protein-like II"/>
    <property type="match status" value="2"/>
</dbReference>
<dbReference type="EMBL" id="VDCQ01000059">
    <property type="protein sequence ID" value="TNJ62447.1"/>
    <property type="molecule type" value="Genomic_DNA"/>
</dbReference>
<dbReference type="SUPFAM" id="SSF53850">
    <property type="entry name" value="Periplasmic binding protein-like II"/>
    <property type="match status" value="1"/>
</dbReference>
<keyword evidence="1" id="KW-0732">Signal</keyword>
<dbReference type="AlphaFoldDB" id="A0A5C4T2E7"/>
<protein>
    <submittedName>
        <fullName evidence="2">Extracellular solute-binding protein</fullName>
    </submittedName>
</protein>
<evidence type="ECO:0000256" key="1">
    <source>
        <dbReference type="SAM" id="SignalP"/>
    </source>
</evidence>
<organism evidence="2 3">
    <name type="scientific">Paenibacillus hemerocallicola</name>
    <dbReference type="NCBI Taxonomy" id="1172614"/>
    <lineage>
        <taxon>Bacteria</taxon>
        <taxon>Bacillati</taxon>
        <taxon>Bacillota</taxon>
        <taxon>Bacilli</taxon>
        <taxon>Bacillales</taxon>
        <taxon>Paenibacillaceae</taxon>
        <taxon>Paenibacillus</taxon>
    </lineage>
</organism>
<evidence type="ECO:0000313" key="3">
    <source>
        <dbReference type="Proteomes" id="UP000307943"/>
    </source>
</evidence>
<dbReference type="OrthoDB" id="9798191at2"/>
<reference evidence="2 3" key="1">
    <citation type="submission" date="2019-05" db="EMBL/GenBank/DDBJ databases">
        <title>We sequenced the genome of Paenibacillus hemerocallicola KCTC 33185 for further insight into its adaptation and study the phylogeny of Paenibacillus.</title>
        <authorList>
            <person name="Narsing Rao M.P."/>
        </authorList>
    </citation>
    <scope>NUCLEOTIDE SEQUENCE [LARGE SCALE GENOMIC DNA]</scope>
    <source>
        <strain evidence="2 3">KCTC 33185</strain>
    </source>
</reference>
<dbReference type="PANTHER" id="PTHR43649:SF12">
    <property type="entry name" value="DIACETYLCHITOBIOSE BINDING PROTEIN DASA"/>
    <property type="match status" value="1"/>
</dbReference>
<feature type="chain" id="PRO_5039634204" evidence="1">
    <location>
        <begin position="25"/>
        <end position="483"/>
    </location>
</feature>
<feature type="signal peptide" evidence="1">
    <location>
        <begin position="1"/>
        <end position="24"/>
    </location>
</feature>
<evidence type="ECO:0000313" key="2">
    <source>
        <dbReference type="EMBL" id="TNJ62447.1"/>
    </source>
</evidence>
<dbReference type="PROSITE" id="PS51257">
    <property type="entry name" value="PROKAR_LIPOPROTEIN"/>
    <property type="match status" value="1"/>
</dbReference>
<dbReference type="InterPro" id="IPR006059">
    <property type="entry name" value="SBP"/>
</dbReference>
<proteinExistence type="predicted"/>
<name>A0A5C4T2E7_9BACL</name>
<dbReference type="InterPro" id="IPR050490">
    <property type="entry name" value="Bact_solute-bd_prot1"/>
</dbReference>
<gene>
    <name evidence="2" type="ORF">FE784_30760</name>
</gene>